<reference evidence="3 4" key="1">
    <citation type="submission" date="2016-07" db="EMBL/GenBank/DDBJ databases">
        <title>Pervasive Adenine N6-methylation of Active Genes in Fungi.</title>
        <authorList>
            <consortium name="DOE Joint Genome Institute"/>
            <person name="Mondo S.J."/>
            <person name="Dannebaum R.O."/>
            <person name="Kuo R.C."/>
            <person name="Labutti K."/>
            <person name="Haridas S."/>
            <person name="Kuo A."/>
            <person name="Salamov A."/>
            <person name="Ahrendt S.R."/>
            <person name="Lipzen A."/>
            <person name="Sullivan W."/>
            <person name="Andreopoulos W.B."/>
            <person name="Clum A."/>
            <person name="Lindquist E."/>
            <person name="Daum C."/>
            <person name="Ramamoorthy G.K."/>
            <person name="Gryganskyi A."/>
            <person name="Culley D."/>
            <person name="Magnuson J.K."/>
            <person name="James T.Y."/>
            <person name="O'Malley M.A."/>
            <person name="Stajich J.E."/>
            <person name="Spatafora J.W."/>
            <person name="Visel A."/>
            <person name="Grigoriev I.V."/>
        </authorList>
    </citation>
    <scope>NUCLEOTIDE SEQUENCE [LARGE SCALE GENOMIC DNA]</scope>
    <source>
        <strain evidence="3 4">CBS 115471</strain>
    </source>
</reference>
<accession>A0A1Y1YIM2</accession>
<dbReference type="Pfam" id="PF01965">
    <property type="entry name" value="DJ-1_PfpI"/>
    <property type="match status" value="1"/>
</dbReference>
<feature type="signal peptide" evidence="1">
    <location>
        <begin position="1"/>
        <end position="24"/>
    </location>
</feature>
<comment type="caution">
    <text evidence="3">The sequence shown here is derived from an EMBL/GenBank/DDBJ whole genome shotgun (WGS) entry which is preliminary data.</text>
</comment>
<dbReference type="Gene3D" id="3.40.50.880">
    <property type="match status" value="1"/>
</dbReference>
<dbReference type="PANTHER" id="PTHR43130">
    <property type="entry name" value="ARAC-FAMILY TRANSCRIPTIONAL REGULATOR"/>
    <property type="match status" value="1"/>
</dbReference>
<dbReference type="STRING" id="1231657.A0A1Y1YIM2"/>
<keyword evidence="3" id="KW-0315">Glutamine amidotransferase</keyword>
<keyword evidence="3" id="KW-0808">Transferase</keyword>
<gene>
    <name evidence="3" type="ORF">BCR34DRAFT_496551</name>
</gene>
<keyword evidence="4" id="KW-1185">Reference proteome</keyword>
<dbReference type="PANTHER" id="PTHR43130:SF15">
    <property type="entry name" value="THIJ_PFPI FAMILY PROTEIN (AFU_ORTHOLOGUE AFUA_5G14240)"/>
    <property type="match status" value="1"/>
</dbReference>
<sequence length="265" mass="28837">MPSSLLLPLLPLLPLLLSLSPTLAIPSQPLITNTTTLPTNYAMLVYQSFTALDVFGPLDILNGLSMYYSNTTSMHISVISSTLEPVTTVPLPNARMNMTHGDFGEKMLPTHTFAEVLAANGSVATGEIEVLIVPGGGGARDDRFEEIEFVKAMYPKLKYILSVCTGATILARAGILDGHRATTNKRAWTWATSTGPKVDWVPTARWVQDGNLWTSSGVSAGMDLTYAWIGHVYGEAAADYIAMSSEYRRWYNASEDPFAEIWGAK</sequence>
<evidence type="ECO:0000259" key="2">
    <source>
        <dbReference type="Pfam" id="PF01965"/>
    </source>
</evidence>
<name>A0A1Y1YIM2_9PLEO</name>
<evidence type="ECO:0000313" key="3">
    <source>
        <dbReference type="EMBL" id="ORX97860.1"/>
    </source>
</evidence>
<organism evidence="3 4">
    <name type="scientific">Clohesyomyces aquaticus</name>
    <dbReference type="NCBI Taxonomy" id="1231657"/>
    <lineage>
        <taxon>Eukaryota</taxon>
        <taxon>Fungi</taxon>
        <taxon>Dikarya</taxon>
        <taxon>Ascomycota</taxon>
        <taxon>Pezizomycotina</taxon>
        <taxon>Dothideomycetes</taxon>
        <taxon>Pleosporomycetidae</taxon>
        <taxon>Pleosporales</taxon>
        <taxon>Lindgomycetaceae</taxon>
        <taxon>Clohesyomyces</taxon>
    </lineage>
</organism>
<dbReference type="InterPro" id="IPR052158">
    <property type="entry name" value="INH-QAR"/>
</dbReference>
<dbReference type="SUPFAM" id="SSF52317">
    <property type="entry name" value="Class I glutamine amidotransferase-like"/>
    <property type="match status" value="1"/>
</dbReference>
<dbReference type="OrthoDB" id="543156at2759"/>
<evidence type="ECO:0000313" key="4">
    <source>
        <dbReference type="Proteomes" id="UP000193144"/>
    </source>
</evidence>
<feature type="chain" id="PRO_5011988146" evidence="1">
    <location>
        <begin position="25"/>
        <end position="265"/>
    </location>
</feature>
<dbReference type="AlphaFoldDB" id="A0A1Y1YIM2"/>
<dbReference type="CDD" id="cd03139">
    <property type="entry name" value="GATase1_PfpI_2"/>
    <property type="match status" value="1"/>
</dbReference>
<evidence type="ECO:0000256" key="1">
    <source>
        <dbReference type="SAM" id="SignalP"/>
    </source>
</evidence>
<keyword evidence="1" id="KW-0732">Signal</keyword>
<dbReference type="InterPro" id="IPR002818">
    <property type="entry name" value="DJ-1/PfpI"/>
</dbReference>
<dbReference type="Proteomes" id="UP000193144">
    <property type="component" value="Unassembled WGS sequence"/>
</dbReference>
<dbReference type="InterPro" id="IPR029062">
    <property type="entry name" value="Class_I_gatase-like"/>
</dbReference>
<proteinExistence type="predicted"/>
<dbReference type="GO" id="GO:0016740">
    <property type="term" value="F:transferase activity"/>
    <property type="evidence" value="ECO:0007669"/>
    <property type="project" value="UniProtKB-KW"/>
</dbReference>
<protein>
    <submittedName>
        <fullName evidence="3">Class I glutamine amidotransferase-like protein</fullName>
    </submittedName>
</protein>
<feature type="domain" description="DJ-1/PfpI" evidence="2">
    <location>
        <begin position="43"/>
        <end position="226"/>
    </location>
</feature>
<dbReference type="EMBL" id="MCFA01000226">
    <property type="protein sequence ID" value="ORX97860.1"/>
    <property type="molecule type" value="Genomic_DNA"/>
</dbReference>